<sequence length="98" mass="10492">MPYVTIHTLDGNADELEARKTALFDPAVREVAPAFGAIASVSAKTETGLVIVNVWKSAQQAAAFAAHPEIQAARDAAQLPMPSSFQRHEAGTFELFQP</sequence>
<organism evidence="1 2">
    <name type="scientific">Micromonospora fulviviridis</name>
    <dbReference type="NCBI Taxonomy" id="47860"/>
    <lineage>
        <taxon>Bacteria</taxon>
        <taxon>Bacillati</taxon>
        <taxon>Actinomycetota</taxon>
        <taxon>Actinomycetes</taxon>
        <taxon>Micromonosporales</taxon>
        <taxon>Micromonosporaceae</taxon>
        <taxon>Micromonospora</taxon>
    </lineage>
</organism>
<proteinExistence type="predicted"/>
<evidence type="ECO:0008006" key="3">
    <source>
        <dbReference type="Google" id="ProtNLM"/>
    </source>
</evidence>
<comment type="caution">
    <text evidence="1">The sequence shown here is derived from an EMBL/GenBank/DDBJ whole genome shotgun (WGS) entry which is preliminary data.</text>
</comment>
<dbReference type="EMBL" id="JBEXRX010000104">
    <property type="protein sequence ID" value="MEU0155346.1"/>
    <property type="molecule type" value="Genomic_DNA"/>
</dbReference>
<accession>A0ABV2VRB7</accession>
<evidence type="ECO:0000313" key="1">
    <source>
        <dbReference type="EMBL" id="MEU0155346.1"/>
    </source>
</evidence>
<reference evidence="1 2" key="1">
    <citation type="submission" date="2024-06" db="EMBL/GenBank/DDBJ databases">
        <title>The Natural Products Discovery Center: Release of the First 8490 Sequenced Strains for Exploring Actinobacteria Biosynthetic Diversity.</title>
        <authorList>
            <person name="Kalkreuter E."/>
            <person name="Kautsar S.A."/>
            <person name="Yang D."/>
            <person name="Bader C.D."/>
            <person name="Teijaro C.N."/>
            <person name="Fluegel L."/>
            <person name="Davis C.M."/>
            <person name="Simpson J.R."/>
            <person name="Lauterbach L."/>
            <person name="Steele A.D."/>
            <person name="Gui C."/>
            <person name="Meng S."/>
            <person name="Li G."/>
            <person name="Viehrig K."/>
            <person name="Ye F."/>
            <person name="Su P."/>
            <person name="Kiefer A.F."/>
            <person name="Nichols A."/>
            <person name="Cepeda A.J."/>
            <person name="Yan W."/>
            <person name="Fan B."/>
            <person name="Jiang Y."/>
            <person name="Adhikari A."/>
            <person name="Zheng C.-J."/>
            <person name="Schuster L."/>
            <person name="Cowan T.M."/>
            <person name="Smanski M.J."/>
            <person name="Chevrette M.G."/>
            <person name="De Carvalho L.P.S."/>
            <person name="Shen B."/>
        </authorList>
    </citation>
    <scope>NUCLEOTIDE SEQUENCE [LARGE SCALE GENOMIC DNA]</scope>
    <source>
        <strain evidence="1 2">NPDC006286</strain>
    </source>
</reference>
<evidence type="ECO:0000313" key="2">
    <source>
        <dbReference type="Proteomes" id="UP001550348"/>
    </source>
</evidence>
<name>A0ABV2VRB7_9ACTN</name>
<gene>
    <name evidence="1" type="ORF">ABZ071_26260</name>
</gene>
<keyword evidence="2" id="KW-1185">Reference proteome</keyword>
<protein>
    <recommendedName>
        <fullName evidence="3">ABM domain-containing protein</fullName>
    </recommendedName>
</protein>
<dbReference type="Proteomes" id="UP001550348">
    <property type="component" value="Unassembled WGS sequence"/>
</dbReference>
<dbReference type="RefSeq" id="WP_355666951.1">
    <property type="nucleotide sequence ID" value="NZ_JBEXRX010000104.1"/>
</dbReference>